<evidence type="ECO:0000313" key="2">
    <source>
        <dbReference type="Proteomes" id="UP001059617"/>
    </source>
</evidence>
<sequence>MTALIVVPLVLGLVLIVTLAKYVTQTNEHRAPEARVTPTAAPEPARPVFDPNAGAPLPTNRVVAFYAVPGAAATGPAYQLGDAMLARLRDQAAQYQALDPAHPVVAGIDLVVSVPDQYPGDDGSYRHHVDKATIDSYVEFCEKYGLVLFLDLNFGWTDPLTELNNFREYLRLPFVHVAIDPEWMFPRRNGVPGVNLSNVRAADLNPLIDAVAEMPERYQVPRKMFLIHQYRPDGDGLADPYDPAKALIADKRNLRDDRRVDVIVHVDSVGGWPGDIELKTQQYNTWVTQSMQQHGNFRYGGFKIFYQLESKHKLMTPQQVMALRPPPMVITYGN</sequence>
<dbReference type="RefSeq" id="WP_259865547.1">
    <property type="nucleotide sequence ID" value="NZ_BAAAST010000027.1"/>
</dbReference>
<evidence type="ECO:0008006" key="3">
    <source>
        <dbReference type="Google" id="ProtNLM"/>
    </source>
</evidence>
<protein>
    <recommendedName>
        <fullName evidence="3">Lipoprotein</fullName>
    </recommendedName>
</protein>
<reference evidence="1" key="1">
    <citation type="submission" date="2021-04" db="EMBL/GenBank/DDBJ databases">
        <authorList>
            <person name="Hartkoorn R.C."/>
            <person name="Beaudoing E."/>
            <person name="Hot D."/>
        </authorList>
    </citation>
    <scope>NUCLEOTIDE SEQUENCE</scope>
    <source>
        <strain evidence="1">NRRL B-16292</strain>
    </source>
</reference>
<dbReference type="EMBL" id="CP073720">
    <property type="protein sequence ID" value="UWP86395.1"/>
    <property type="molecule type" value="Genomic_DNA"/>
</dbReference>
<gene>
    <name evidence="1" type="ORF">Dfulv_19995</name>
</gene>
<dbReference type="Proteomes" id="UP001059617">
    <property type="component" value="Chromosome"/>
</dbReference>
<reference evidence="1" key="2">
    <citation type="submission" date="2022-09" db="EMBL/GenBank/DDBJ databases">
        <title>Biosynthetic gene clusters of Dactylosporangioum fulvum.</title>
        <authorList>
            <person name="Caradec T."/>
        </authorList>
    </citation>
    <scope>NUCLEOTIDE SEQUENCE</scope>
    <source>
        <strain evidence="1">NRRL B-16292</strain>
    </source>
</reference>
<proteinExistence type="predicted"/>
<name>A0ABY5W8M3_9ACTN</name>
<organism evidence="1 2">
    <name type="scientific">Dactylosporangium fulvum</name>
    <dbReference type="NCBI Taxonomy" id="53359"/>
    <lineage>
        <taxon>Bacteria</taxon>
        <taxon>Bacillati</taxon>
        <taxon>Actinomycetota</taxon>
        <taxon>Actinomycetes</taxon>
        <taxon>Micromonosporales</taxon>
        <taxon>Micromonosporaceae</taxon>
        <taxon>Dactylosporangium</taxon>
    </lineage>
</organism>
<keyword evidence="2" id="KW-1185">Reference proteome</keyword>
<evidence type="ECO:0000313" key="1">
    <source>
        <dbReference type="EMBL" id="UWP86395.1"/>
    </source>
</evidence>
<accession>A0ABY5W8M3</accession>